<keyword evidence="3" id="KW-1003">Cell membrane</keyword>
<dbReference type="Proteomes" id="UP000053411">
    <property type="component" value="Unassembled WGS sequence"/>
</dbReference>
<dbReference type="EMBL" id="KN848067">
    <property type="protein sequence ID" value="KIY00425.1"/>
    <property type="molecule type" value="Genomic_DNA"/>
</dbReference>
<keyword evidence="11" id="KW-0961">Cell wall biogenesis/degradation</keyword>
<dbReference type="Pfam" id="PF00150">
    <property type="entry name" value="Cellulase"/>
    <property type="match status" value="1"/>
</dbReference>
<evidence type="ECO:0000256" key="10">
    <source>
        <dbReference type="ARBA" id="ARBA00023295"/>
    </source>
</evidence>
<proteinExistence type="inferred from homology"/>
<feature type="compositionally biased region" description="Gly residues" evidence="16">
    <location>
        <begin position="201"/>
        <end position="210"/>
    </location>
</feature>
<keyword evidence="9" id="KW-0325">Glycoprotein</keyword>
<comment type="similarity">
    <text evidence="2">Belongs to the glycosyl hydrolase 5 (cellulase A) family.</text>
</comment>
<dbReference type="InterPro" id="IPR017853">
    <property type="entry name" value="GH"/>
</dbReference>
<dbReference type="OrthoDB" id="62120at2759"/>
<keyword evidence="6" id="KW-0735">Signal-anchor</keyword>
<evidence type="ECO:0000256" key="13">
    <source>
        <dbReference type="ARBA" id="ARBA00037126"/>
    </source>
</evidence>
<feature type="compositionally biased region" description="Low complexity" evidence="16">
    <location>
        <begin position="254"/>
        <end position="285"/>
    </location>
</feature>
<keyword evidence="8 17" id="KW-0472">Membrane</keyword>
<dbReference type="GeneID" id="27709856"/>
<feature type="compositionally biased region" description="Basic and acidic residues" evidence="16">
    <location>
        <begin position="47"/>
        <end position="62"/>
    </location>
</feature>
<dbReference type="GO" id="GO:0004338">
    <property type="term" value="F:glucan exo-1,3-beta-glucosidase activity"/>
    <property type="evidence" value="ECO:0007669"/>
    <property type="project" value="UniProtKB-EC"/>
</dbReference>
<accession>A0A0D2KBD9</accession>
<evidence type="ECO:0000256" key="9">
    <source>
        <dbReference type="ARBA" id="ARBA00023180"/>
    </source>
</evidence>
<sequence length="762" mass="85044">MPKPRRESAARADTRPAFNRPPNARPAPVPRQTRSATTEEEDYDDYYEPRTPKRAPPREKAKASSVPSPSPEKRPRRPSDRYRSSSNGVRDSPRREEKKKQQQQRDRAKYSSGTSTNSTSQLLSSDALAKLNAYNARAEFEEKYEERKRNKKQQKKQYKNLKAAEATQQQRRKKHVKNRNVSGAILEEGRAGEKHRRAHGRGGGGGGGYGKEYQAHRRSGADRGRRNKKFWWLLILIVVLLAIFIPVAVVVSNNSKKSSGGSSSSSSATTSDGSSGISNDCDSSSTPASAKGTYTDISTWMDTTDFNCTYTAETVGGLSVMGLYSSWDDSTKANDNVPALNEQWEYGTMPIRGVNIGGWLSLEPFITPSMFNYPASAAVVDEWTLSQKLGPSAQRVIETHYATFITKQSFIDIKNAGLDHVRIPYPYWSVTTYDGDPYVPKVAWRYLLRAIEYCRENGLRVNLDLHSVPGSQNGWAHSGHQGDIGWILGPDGATNAQRSLDIHNQLSQFFAQDRYKNVVTIYGLVNEPKMLVIPPQSVLDWNQKAIAIIRGNGIKQRIVFGDGFLSLDSWDDMFHGVDNNLVMDTHQYQIFNTGQLKLKHQDKINLACSGWTGLMVAANNPQTGWGPILDGEWSQADTDCTPNLNNVGVGSRWAGTLDTGDPSTSVLTPTCAEPPCSCEQANADPSQYSAAYKQFLQMYAEAQMHSFEQAWGWFYWTWKTENAVQWSWMLGLQAGILPDKAYAPSFKCDSQVPDFSDLPESY</sequence>
<evidence type="ECO:0000256" key="17">
    <source>
        <dbReference type="SAM" id="Phobius"/>
    </source>
</evidence>
<dbReference type="GO" id="GO:0009251">
    <property type="term" value="P:glucan catabolic process"/>
    <property type="evidence" value="ECO:0007669"/>
    <property type="project" value="TreeGrafter"/>
</dbReference>
<keyword evidence="7 17" id="KW-1133">Transmembrane helix</keyword>
<evidence type="ECO:0000256" key="7">
    <source>
        <dbReference type="ARBA" id="ARBA00022989"/>
    </source>
</evidence>
<evidence type="ECO:0000259" key="18">
    <source>
        <dbReference type="Pfam" id="PF00150"/>
    </source>
</evidence>
<evidence type="ECO:0000256" key="14">
    <source>
        <dbReference type="ARBA" id="ARBA00038929"/>
    </source>
</evidence>
<keyword evidence="20" id="KW-1185">Reference proteome</keyword>
<dbReference type="EC" id="3.2.1.58" evidence="14"/>
<comment type="subcellular location">
    <subcellularLocation>
        <location evidence="1">Cell membrane</location>
        <topology evidence="1">Single-pass type II membrane protein</topology>
    </subcellularLocation>
</comment>
<evidence type="ECO:0000256" key="3">
    <source>
        <dbReference type="ARBA" id="ARBA00022475"/>
    </source>
</evidence>
<comment type="function">
    <text evidence="13">Glucosidase involved in the degradation of cellulosic biomass. Active on lichenan.</text>
</comment>
<feature type="compositionally biased region" description="Basic and acidic residues" evidence="16">
    <location>
        <begin position="91"/>
        <end position="109"/>
    </location>
</feature>
<gene>
    <name evidence="19" type="ORF">Z520_04110</name>
</gene>
<dbReference type="InterPro" id="IPR001547">
    <property type="entry name" value="Glyco_hydro_5"/>
</dbReference>
<dbReference type="GO" id="GO:0005886">
    <property type="term" value="C:plasma membrane"/>
    <property type="evidence" value="ECO:0007669"/>
    <property type="project" value="UniProtKB-SubCell"/>
</dbReference>
<evidence type="ECO:0000256" key="1">
    <source>
        <dbReference type="ARBA" id="ARBA00004401"/>
    </source>
</evidence>
<dbReference type="VEuPathDB" id="FungiDB:Z520_04110"/>
<feature type="region of interest" description="Disordered" evidence="16">
    <location>
        <begin position="141"/>
        <end position="220"/>
    </location>
</feature>
<dbReference type="SUPFAM" id="SSF51445">
    <property type="entry name" value="(Trans)glycosidases"/>
    <property type="match status" value="1"/>
</dbReference>
<dbReference type="GO" id="GO:0009986">
    <property type="term" value="C:cell surface"/>
    <property type="evidence" value="ECO:0007669"/>
    <property type="project" value="TreeGrafter"/>
</dbReference>
<keyword evidence="4 17" id="KW-0812">Transmembrane</keyword>
<evidence type="ECO:0000313" key="20">
    <source>
        <dbReference type="Proteomes" id="UP000053411"/>
    </source>
</evidence>
<evidence type="ECO:0000256" key="12">
    <source>
        <dbReference type="ARBA" id="ARBA00036824"/>
    </source>
</evidence>
<feature type="compositionally biased region" description="Basic and acidic residues" evidence="16">
    <location>
        <begin position="71"/>
        <end position="83"/>
    </location>
</feature>
<feature type="compositionally biased region" description="Low complexity" evidence="16">
    <location>
        <begin position="111"/>
        <end position="125"/>
    </location>
</feature>
<feature type="domain" description="Glycoside hydrolase family 5" evidence="18">
    <location>
        <begin position="395"/>
        <end position="596"/>
    </location>
</feature>
<dbReference type="PANTHER" id="PTHR31297">
    <property type="entry name" value="GLUCAN ENDO-1,6-BETA-GLUCOSIDASE B"/>
    <property type="match status" value="1"/>
</dbReference>
<dbReference type="PANTHER" id="PTHR31297:SF34">
    <property type="entry name" value="GLUCAN 1,3-BETA-GLUCOSIDASE 2"/>
    <property type="match status" value="1"/>
</dbReference>
<dbReference type="AlphaFoldDB" id="A0A0D2KBD9"/>
<dbReference type="GO" id="GO:0005576">
    <property type="term" value="C:extracellular region"/>
    <property type="evidence" value="ECO:0007669"/>
    <property type="project" value="TreeGrafter"/>
</dbReference>
<dbReference type="FunFam" id="3.20.20.80:FF:000033">
    <property type="entry name" value="Glucan 1,3-beta-glucosidase A"/>
    <property type="match status" value="1"/>
</dbReference>
<evidence type="ECO:0000256" key="2">
    <source>
        <dbReference type="ARBA" id="ARBA00005641"/>
    </source>
</evidence>
<organism evidence="19 20">
    <name type="scientific">Fonsecaea multimorphosa CBS 102226</name>
    <dbReference type="NCBI Taxonomy" id="1442371"/>
    <lineage>
        <taxon>Eukaryota</taxon>
        <taxon>Fungi</taxon>
        <taxon>Dikarya</taxon>
        <taxon>Ascomycota</taxon>
        <taxon>Pezizomycotina</taxon>
        <taxon>Eurotiomycetes</taxon>
        <taxon>Chaetothyriomycetidae</taxon>
        <taxon>Chaetothyriales</taxon>
        <taxon>Herpotrichiellaceae</taxon>
        <taxon>Fonsecaea</taxon>
    </lineage>
</organism>
<comment type="catalytic activity">
    <reaction evidence="12">
        <text>Successive hydrolysis of beta-D-glucose units from the non-reducing ends of (1-&gt;3)-beta-D-glucans, releasing alpha-glucose.</text>
        <dbReference type="EC" id="3.2.1.58"/>
    </reaction>
</comment>
<name>A0A0D2KBD9_9EURO</name>
<reference evidence="19 20" key="1">
    <citation type="submission" date="2015-01" db="EMBL/GenBank/DDBJ databases">
        <title>The Genome Sequence of Fonsecaea multimorphosa CBS 102226.</title>
        <authorList>
            <consortium name="The Broad Institute Genomics Platform"/>
            <person name="Cuomo C."/>
            <person name="de Hoog S."/>
            <person name="Gorbushina A."/>
            <person name="Stielow B."/>
            <person name="Teixiera M."/>
            <person name="Abouelleil A."/>
            <person name="Chapman S.B."/>
            <person name="Priest M."/>
            <person name="Young S.K."/>
            <person name="Wortman J."/>
            <person name="Nusbaum C."/>
            <person name="Birren B."/>
        </authorList>
    </citation>
    <scope>NUCLEOTIDE SEQUENCE [LARGE SCALE GENOMIC DNA]</scope>
    <source>
        <strain evidence="19 20">CBS 102226</strain>
    </source>
</reference>
<feature type="region of interest" description="Disordered" evidence="16">
    <location>
        <begin position="1"/>
        <end position="126"/>
    </location>
</feature>
<dbReference type="Gene3D" id="3.20.20.80">
    <property type="entry name" value="Glycosidases"/>
    <property type="match status" value="1"/>
</dbReference>
<keyword evidence="5" id="KW-0378">Hydrolase</keyword>
<evidence type="ECO:0000313" key="19">
    <source>
        <dbReference type="EMBL" id="KIY00425.1"/>
    </source>
</evidence>
<evidence type="ECO:0000256" key="16">
    <source>
        <dbReference type="SAM" id="MobiDB-lite"/>
    </source>
</evidence>
<evidence type="ECO:0000256" key="6">
    <source>
        <dbReference type="ARBA" id="ARBA00022968"/>
    </source>
</evidence>
<keyword evidence="10" id="KW-0326">Glycosidase</keyword>
<evidence type="ECO:0000256" key="4">
    <source>
        <dbReference type="ARBA" id="ARBA00022692"/>
    </source>
</evidence>
<feature type="transmembrane region" description="Helical" evidence="17">
    <location>
        <begin position="230"/>
        <end position="251"/>
    </location>
</feature>
<evidence type="ECO:0000256" key="11">
    <source>
        <dbReference type="ARBA" id="ARBA00023316"/>
    </source>
</evidence>
<feature type="compositionally biased region" description="Basic residues" evidence="16">
    <location>
        <begin position="149"/>
        <end position="159"/>
    </location>
</feature>
<evidence type="ECO:0000256" key="15">
    <source>
        <dbReference type="ARBA" id="ARBA00041260"/>
    </source>
</evidence>
<evidence type="ECO:0000256" key="8">
    <source>
        <dbReference type="ARBA" id="ARBA00023136"/>
    </source>
</evidence>
<dbReference type="RefSeq" id="XP_016634547.1">
    <property type="nucleotide sequence ID" value="XM_016774620.1"/>
</dbReference>
<evidence type="ECO:0000256" key="5">
    <source>
        <dbReference type="ARBA" id="ARBA00022801"/>
    </source>
</evidence>
<dbReference type="STRING" id="1442371.A0A0D2KBD9"/>
<feature type="compositionally biased region" description="Basic and acidic residues" evidence="16">
    <location>
        <begin position="1"/>
        <end position="14"/>
    </location>
</feature>
<protein>
    <recommendedName>
        <fullName evidence="14">glucan 1,3-beta-glucosidase</fullName>
        <ecNumber evidence="14">3.2.1.58</ecNumber>
    </recommendedName>
    <alternativeName>
        <fullName evidence="15">Exo-1,3-beta-glucanase D</fullName>
    </alternativeName>
</protein>
<feature type="region of interest" description="Disordered" evidence="16">
    <location>
        <begin position="254"/>
        <end position="288"/>
    </location>
</feature>
<dbReference type="GO" id="GO:0071555">
    <property type="term" value="P:cell wall organization"/>
    <property type="evidence" value="ECO:0007669"/>
    <property type="project" value="UniProtKB-KW"/>
</dbReference>
<dbReference type="InterPro" id="IPR050386">
    <property type="entry name" value="Glycosyl_hydrolase_5"/>
</dbReference>